<dbReference type="RefSeq" id="WP_126752025.1">
    <property type="nucleotide sequence ID" value="NZ_JBHUMT010000013.1"/>
</dbReference>
<comment type="similarity">
    <text evidence="2 8">Belongs to the MreD family.</text>
</comment>
<protein>
    <recommendedName>
        <fullName evidence="8">Rod shape-determining protein MreD</fullName>
    </recommendedName>
</protein>
<dbReference type="Pfam" id="PF04093">
    <property type="entry name" value="MreD"/>
    <property type="match status" value="1"/>
</dbReference>
<dbReference type="PANTHER" id="PTHR37484:SF1">
    <property type="entry name" value="ROD SHAPE-DETERMINING PROTEIN MRED"/>
    <property type="match status" value="1"/>
</dbReference>
<evidence type="ECO:0000256" key="3">
    <source>
        <dbReference type="ARBA" id="ARBA00022475"/>
    </source>
</evidence>
<name>A0A432YUC4_9GAMM</name>
<keyword evidence="7 8" id="KW-0472">Membrane</keyword>
<dbReference type="PIRSF" id="PIRSF018472">
    <property type="entry name" value="MreD_proteobac"/>
    <property type="match status" value="1"/>
</dbReference>
<comment type="subcellular location">
    <subcellularLocation>
        <location evidence="8">Cell inner membrane</location>
    </subcellularLocation>
    <subcellularLocation>
        <location evidence="1">Cell membrane</location>
        <topology evidence="1">Multi-pass membrane protein</topology>
    </subcellularLocation>
</comment>
<dbReference type="AlphaFoldDB" id="A0A432YUC4"/>
<keyword evidence="8" id="KW-0997">Cell inner membrane</keyword>
<evidence type="ECO:0000256" key="9">
    <source>
        <dbReference type="SAM" id="Phobius"/>
    </source>
</evidence>
<feature type="transmembrane region" description="Helical" evidence="9">
    <location>
        <begin position="6"/>
        <end position="25"/>
    </location>
</feature>
<reference evidence="10 11" key="1">
    <citation type="journal article" date="2011" name="Front. Microbiol.">
        <title>Genomic signatures of strain selection and enhancement in Bacillus atrophaeus var. globigii, a historical biowarfare simulant.</title>
        <authorList>
            <person name="Gibbons H.S."/>
            <person name="Broomall S.M."/>
            <person name="McNew L.A."/>
            <person name="Daligault H."/>
            <person name="Chapman C."/>
            <person name="Bruce D."/>
            <person name="Karavis M."/>
            <person name="Krepps M."/>
            <person name="McGregor P.A."/>
            <person name="Hong C."/>
            <person name="Park K.H."/>
            <person name="Akmal A."/>
            <person name="Feldman A."/>
            <person name="Lin J.S."/>
            <person name="Chang W.E."/>
            <person name="Higgs B.W."/>
            <person name="Demirev P."/>
            <person name="Lindquist J."/>
            <person name="Liem A."/>
            <person name="Fochler E."/>
            <person name="Read T.D."/>
            <person name="Tapia R."/>
            <person name="Johnson S."/>
            <person name="Bishop-Lilly K.A."/>
            <person name="Detter C."/>
            <person name="Han C."/>
            <person name="Sozhamannan S."/>
            <person name="Rosenzweig C.N."/>
            <person name="Skowronski E.W."/>
        </authorList>
    </citation>
    <scope>NUCLEOTIDE SEQUENCE [LARGE SCALE GENOMIC DNA]</scope>
    <source>
        <strain evidence="10 11">TPS4-2</strain>
    </source>
</reference>
<comment type="caution">
    <text evidence="10">The sequence shown here is derived from an EMBL/GenBank/DDBJ whole genome shotgun (WGS) entry which is preliminary data.</text>
</comment>
<keyword evidence="6 9" id="KW-1133">Transmembrane helix</keyword>
<proteinExistence type="inferred from homology"/>
<evidence type="ECO:0000256" key="1">
    <source>
        <dbReference type="ARBA" id="ARBA00004651"/>
    </source>
</evidence>
<keyword evidence="3 8" id="KW-1003">Cell membrane</keyword>
<keyword evidence="4 9" id="KW-0812">Transmembrane</keyword>
<dbReference type="EMBL" id="PIQA01000003">
    <property type="protein sequence ID" value="RUO66913.1"/>
    <property type="molecule type" value="Genomic_DNA"/>
</dbReference>
<evidence type="ECO:0000313" key="10">
    <source>
        <dbReference type="EMBL" id="RUO66913.1"/>
    </source>
</evidence>
<accession>A0A432YUC4</accession>
<evidence type="ECO:0000256" key="7">
    <source>
        <dbReference type="ARBA" id="ARBA00023136"/>
    </source>
</evidence>
<evidence type="ECO:0000256" key="5">
    <source>
        <dbReference type="ARBA" id="ARBA00022960"/>
    </source>
</evidence>
<sequence>MKVVKPGIVTLLVTYVIALTLMVMPMPATFDVFRPDWVTLVMLYWIIALPHRVSIGTALILGVLSDVLLGSIVGVHALGMVIVAYLAARNFQRIRNFALIQQAVVIAVLILLKRFIVFEANVFLHDAEFTFSYFWPVLTSAVFWLWVFPLLRKVRRQFGVS</sequence>
<dbReference type="InterPro" id="IPR007227">
    <property type="entry name" value="Cell_shape_determining_MreD"/>
</dbReference>
<evidence type="ECO:0000256" key="6">
    <source>
        <dbReference type="ARBA" id="ARBA00022989"/>
    </source>
</evidence>
<dbReference type="NCBIfam" id="TIGR03426">
    <property type="entry name" value="shape_MreD"/>
    <property type="match status" value="1"/>
</dbReference>
<evidence type="ECO:0000256" key="2">
    <source>
        <dbReference type="ARBA" id="ARBA00007776"/>
    </source>
</evidence>
<comment type="function">
    <text evidence="8">Involved in formation of the rod shape of the cell. May also contribute to regulation of formation of penicillin-binding proteins.</text>
</comment>
<dbReference type="GO" id="GO:0005886">
    <property type="term" value="C:plasma membrane"/>
    <property type="evidence" value="ECO:0007669"/>
    <property type="project" value="UniProtKB-SubCell"/>
</dbReference>
<dbReference type="Proteomes" id="UP000288361">
    <property type="component" value="Unassembled WGS sequence"/>
</dbReference>
<evidence type="ECO:0000256" key="4">
    <source>
        <dbReference type="ARBA" id="ARBA00022692"/>
    </source>
</evidence>
<dbReference type="InterPro" id="IPR026034">
    <property type="entry name" value="MreD_proteobac"/>
</dbReference>
<keyword evidence="5 8" id="KW-0133">Cell shape</keyword>
<organism evidence="10 11">
    <name type="scientific">Idiomarina piscisalsi</name>
    <dbReference type="NCBI Taxonomy" id="1096243"/>
    <lineage>
        <taxon>Bacteria</taxon>
        <taxon>Pseudomonadati</taxon>
        <taxon>Pseudomonadota</taxon>
        <taxon>Gammaproteobacteria</taxon>
        <taxon>Alteromonadales</taxon>
        <taxon>Idiomarinaceae</taxon>
        <taxon>Idiomarina</taxon>
    </lineage>
</organism>
<gene>
    <name evidence="10" type="primary">mreD</name>
    <name evidence="10" type="ORF">CWI73_06485</name>
</gene>
<feature type="transmembrane region" description="Helical" evidence="9">
    <location>
        <begin position="67"/>
        <end position="87"/>
    </location>
</feature>
<dbReference type="GO" id="GO:0008360">
    <property type="term" value="P:regulation of cell shape"/>
    <property type="evidence" value="ECO:0007669"/>
    <property type="project" value="UniProtKB-UniRule"/>
</dbReference>
<dbReference type="PANTHER" id="PTHR37484">
    <property type="entry name" value="ROD SHAPE-DETERMINING PROTEIN MRED"/>
    <property type="match status" value="1"/>
</dbReference>
<evidence type="ECO:0000313" key="11">
    <source>
        <dbReference type="Proteomes" id="UP000288361"/>
    </source>
</evidence>
<feature type="transmembrane region" description="Helical" evidence="9">
    <location>
        <begin position="94"/>
        <end position="112"/>
    </location>
</feature>
<feature type="transmembrane region" description="Helical" evidence="9">
    <location>
        <begin position="132"/>
        <end position="151"/>
    </location>
</feature>
<evidence type="ECO:0000256" key="8">
    <source>
        <dbReference type="PIRNR" id="PIRNR018472"/>
    </source>
</evidence>